<dbReference type="InterPro" id="IPR027417">
    <property type="entry name" value="P-loop_NTPase"/>
</dbReference>
<keyword evidence="1" id="KW-0547">Nucleotide-binding</keyword>
<dbReference type="GO" id="GO:0000160">
    <property type="term" value="P:phosphorelay signal transduction system"/>
    <property type="evidence" value="ECO:0007669"/>
    <property type="project" value="InterPro"/>
</dbReference>
<proteinExistence type="predicted"/>
<evidence type="ECO:0000256" key="4">
    <source>
        <dbReference type="ARBA" id="ARBA00023125"/>
    </source>
</evidence>
<dbReference type="GO" id="GO:0043565">
    <property type="term" value="F:sequence-specific DNA binding"/>
    <property type="evidence" value="ECO:0007669"/>
    <property type="project" value="InterPro"/>
</dbReference>
<evidence type="ECO:0000256" key="3">
    <source>
        <dbReference type="ARBA" id="ARBA00023015"/>
    </source>
</evidence>
<dbReference type="PRINTS" id="PR01590">
    <property type="entry name" value="HTHFIS"/>
</dbReference>
<dbReference type="InterPro" id="IPR058031">
    <property type="entry name" value="AAA_lid_NorR"/>
</dbReference>
<feature type="modified residue" description="4-aspartylphosphate" evidence="7">
    <location>
        <position position="55"/>
    </location>
</feature>
<dbReference type="InterPro" id="IPR003593">
    <property type="entry name" value="AAA+_ATPase"/>
</dbReference>
<gene>
    <name evidence="10" type="ORF">B5V00_09845</name>
</gene>
<dbReference type="Gene3D" id="1.10.8.60">
    <property type="match status" value="1"/>
</dbReference>
<dbReference type="FunFam" id="3.40.50.300:FF:000006">
    <property type="entry name" value="DNA-binding transcriptional regulator NtrC"/>
    <property type="match status" value="1"/>
</dbReference>
<dbReference type="Pfam" id="PF02954">
    <property type="entry name" value="HTH_8"/>
    <property type="match status" value="1"/>
</dbReference>
<dbReference type="PROSITE" id="PS00675">
    <property type="entry name" value="SIGMA54_INTERACT_1"/>
    <property type="match status" value="1"/>
</dbReference>
<keyword evidence="2" id="KW-0067">ATP-binding</keyword>
<evidence type="ECO:0000259" key="9">
    <source>
        <dbReference type="PROSITE" id="PS50110"/>
    </source>
</evidence>
<dbReference type="PANTHER" id="PTHR32071:SF81">
    <property type="entry name" value="PROPIONATE CATABOLISM OPERON REGULATORY PROTEIN"/>
    <property type="match status" value="1"/>
</dbReference>
<dbReference type="InterPro" id="IPR011006">
    <property type="entry name" value="CheY-like_superfamily"/>
</dbReference>
<dbReference type="GO" id="GO:0006355">
    <property type="term" value="P:regulation of DNA-templated transcription"/>
    <property type="evidence" value="ECO:0007669"/>
    <property type="project" value="InterPro"/>
</dbReference>
<dbReference type="GO" id="GO:0005524">
    <property type="term" value="F:ATP binding"/>
    <property type="evidence" value="ECO:0007669"/>
    <property type="project" value="UniProtKB-KW"/>
</dbReference>
<dbReference type="SMART" id="SM00382">
    <property type="entry name" value="AAA"/>
    <property type="match status" value="1"/>
</dbReference>
<dbReference type="InterPro" id="IPR002197">
    <property type="entry name" value="HTH_Fis"/>
</dbReference>
<dbReference type="PROSITE" id="PS00676">
    <property type="entry name" value="SIGMA54_INTERACT_2"/>
    <property type="match status" value="1"/>
</dbReference>
<dbReference type="Pfam" id="PF00158">
    <property type="entry name" value="Sigma54_activat"/>
    <property type="match status" value="1"/>
</dbReference>
<organism evidence="10 11">
    <name type="scientific">Geothermobacter hydrogeniphilus</name>
    <dbReference type="NCBI Taxonomy" id="1969733"/>
    <lineage>
        <taxon>Bacteria</taxon>
        <taxon>Pseudomonadati</taxon>
        <taxon>Thermodesulfobacteriota</taxon>
        <taxon>Desulfuromonadia</taxon>
        <taxon>Desulfuromonadales</taxon>
        <taxon>Geothermobacteraceae</taxon>
        <taxon>Geothermobacter</taxon>
    </lineage>
</organism>
<dbReference type="Pfam" id="PF25601">
    <property type="entry name" value="AAA_lid_14"/>
    <property type="match status" value="1"/>
</dbReference>
<dbReference type="InterPro" id="IPR001789">
    <property type="entry name" value="Sig_transdc_resp-reg_receiver"/>
</dbReference>
<dbReference type="Gene3D" id="3.40.50.2300">
    <property type="match status" value="1"/>
</dbReference>
<dbReference type="PROSITE" id="PS50110">
    <property type="entry name" value="RESPONSE_REGULATORY"/>
    <property type="match status" value="1"/>
</dbReference>
<evidence type="ECO:0000313" key="10">
    <source>
        <dbReference type="EMBL" id="ORJ59575.1"/>
    </source>
</evidence>
<evidence type="ECO:0000259" key="8">
    <source>
        <dbReference type="PROSITE" id="PS50045"/>
    </source>
</evidence>
<dbReference type="RefSeq" id="WP_085010619.1">
    <property type="nucleotide sequence ID" value="NZ_NAAD01000011.1"/>
</dbReference>
<keyword evidence="11" id="KW-1185">Reference proteome</keyword>
<dbReference type="InterPro" id="IPR025943">
    <property type="entry name" value="Sigma_54_int_dom_ATP-bd_2"/>
</dbReference>
<evidence type="ECO:0000256" key="6">
    <source>
        <dbReference type="ARBA" id="ARBA00023163"/>
    </source>
</evidence>
<dbReference type="Proteomes" id="UP000193136">
    <property type="component" value="Unassembled WGS sequence"/>
</dbReference>
<dbReference type="SUPFAM" id="SSF46689">
    <property type="entry name" value="Homeodomain-like"/>
    <property type="match status" value="1"/>
</dbReference>
<sequence length="468" mass="51845">MKQLAQILLIDDEPRNREALSLLLTGSGFQVEAVGTGEEALKVLQQTPYAVVITDLFLPGVSGIDILKRVKIDYPYTNVVLITGNASAETAVESMKEGAFDYITKPIDFEKLKIIVTKALEKSQLVAENLYLRQQLRGKYAFDNIIGHGPAMQRVFSRLEKIVHTDSTILILGESGTGKELVARAIHFNGTRRNKPIIAINCGAIPAELLESELFGHVRGAFTGAVADKPGKFELADGGTVFLDEIGTMPPPLQMKLLRVLQEQEIERVGGRKPIKINVRVISATNADLEADVRAGRFREDLYYRLNVIPILLPPLRERREDIPLLVRHFLQKSCQEMQRNLMSVSPEAMQALESYDWPGNVREMENVIERSVALTDGDRIGRADLPPDIGGLDEDAGDGRIAPRVTEKGIDMPATIAEMERELIRDALRIGNGVKARAAALLGINRTTLVEKIKRLGMQEELSDLRS</sequence>
<dbReference type="InterPro" id="IPR009057">
    <property type="entry name" value="Homeodomain-like_sf"/>
</dbReference>
<dbReference type="STRING" id="1969733.B5V00_09845"/>
<dbReference type="PROSITE" id="PS50045">
    <property type="entry name" value="SIGMA54_INTERACT_4"/>
    <property type="match status" value="1"/>
</dbReference>
<feature type="domain" description="Sigma-54 factor interaction" evidence="8">
    <location>
        <begin position="145"/>
        <end position="374"/>
    </location>
</feature>
<dbReference type="Pfam" id="PF00072">
    <property type="entry name" value="Response_reg"/>
    <property type="match status" value="1"/>
</dbReference>
<dbReference type="OrthoDB" id="9814761at2"/>
<protein>
    <submittedName>
        <fullName evidence="10">DNA-binding response regulator</fullName>
    </submittedName>
</protein>
<dbReference type="SUPFAM" id="SSF52540">
    <property type="entry name" value="P-loop containing nucleoside triphosphate hydrolases"/>
    <property type="match status" value="1"/>
</dbReference>
<dbReference type="InterPro" id="IPR025662">
    <property type="entry name" value="Sigma_54_int_dom_ATP-bd_1"/>
</dbReference>
<feature type="domain" description="Response regulatory" evidence="9">
    <location>
        <begin position="6"/>
        <end position="120"/>
    </location>
</feature>
<accession>A0A1X0Y332</accession>
<dbReference type="Gene3D" id="3.40.50.300">
    <property type="entry name" value="P-loop containing nucleotide triphosphate hydrolases"/>
    <property type="match status" value="1"/>
</dbReference>
<comment type="caution">
    <text evidence="10">The sequence shown here is derived from an EMBL/GenBank/DDBJ whole genome shotgun (WGS) entry which is preliminary data.</text>
</comment>
<keyword evidence="7" id="KW-0597">Phosphoprotein</keyword>
<dbReference type="FunFam" id="1.10.8.60:FF:000014">
    <property type="entry name" value="DNA-binding transcriptional regulator NtrC"/>
    <property type="match status" value="1"/>
</dbReference>
<keyword evidence="6" id="KW-0804">Transcription</keyword>
<dbReference type="SUPFAM" id="SSF52172">
    <property type="entry name" value="CheY-like"/>
    <property type="match status" value="1"/>
</dbReference>
<reference evidence="10 11" key="1">
    <citation type="submission" date="2017-03" db="EMBL/GenBank/DDBJ databases">
        <title>Genome sequence of Geothermobacter sp. EPR-M, Deep-Sea Iron Reducer.</title>
        <authorList>
            <person name="Tully B."/>
            <person name="Savalia P."/>
            <person name="Abuyen K."/>
            <person name="Baughan C."/>
            <person name="Romero E."/>
            <person name="Ronkowski C."/>
            <person name="Torres B."/>
            <person name="Tremblay J."/>
            <person name="Trujillo A."/>
            <person name="Tyler M."/>
            <person name="Perez-Rodriguez I."/>
            <person name="Amend J."/>
        </authorList>
    </citation>
    <scope>NUCLEOTIDE SEQUENCE [LARGE SCALE GENOMIC DNA]</scope>
    <source>
        <strain evidence="10 11">EPR-M</strain>
    </source>
</reference>
<dbReference type="EMBL" id="NAAD01000011">
    <property type="protein sequence ID" value="ORJ59575.1"/>
    <property type="molecule type" value="Genomic_DNA"/>
</dbReference>
<evidence type="ECO:0000256" key="1">
    <source>
        <dbReference type="ARBA" id="ARBA00022741"/>
    </source>
</evidence>
<dbReference type="SMART" id="SM00448">
    <property type="entry name" value="REC"/>
    <property type="match status" value="1"/>
</dbReference>
<keyword evidence="4 10" id="KW-0238">DNA-binding</keyword>
<evidence type="ECO:0000256" key="7">
    <source>
        <dbReference type="PROSITE-ProRule" id="PRU00169"/>
    </source>
</evidence>
<keyword evidence="5" id="KW-0010">Activator</keyword>
<dbReference type="Gene3D" id="1.10.10.60">
    <property type="entry name" value="Homeodomain-like"/>
    <property type="match status" value="1"/>
</dbReference>
<dbReference type="CDD" id="cd00009">
    <property type="entry name" value="AAA"/>
    <property type="match status" value="1"/>
</dbReference>
<evidence type="ECO:0000256" key="5">
    <source>
        <dbReference type="ARBA" id="ARBA00023159"/>
    </source>
</evidence>
<name>A0A1X0Y332_9BACT</name>
<dbReference type="PANTHER" id="PTHR32071">
    <property type="entry name" value="TRANSCRIPTIONAL REGULATORY PROTEIN"/>
    <property type="match status" value="1"/>
</dbReference>
<keyword evidence="3" id="KW-0805">Transcription regulation</keyword>
<evidence type="ECO:0000256" key="2">
    <source>
        <dbReference type="ARBA" id="ARBA00022840"/>
    </source>
</evidence>
<evidence type="ECO:0000313" key="11">
    <source>
        <dbReference type="Proteomes" id="UP000193136"/>
    </source>
</evidence>
<dbReference type="AlphaFoldDB" id="A0A1X0Y332"/>
<dbReference type="InterPro" id="IPR002078">
    <property type="entry name" value="Sigma_54_int"/>
</dbReference>